<dbReference type="Proteomes" id="UP001448858">
    <property type="component" value="Chromosome"/>
</dbReference>
<dbReference type="HAMAP" id="MF_01114">
    <property type="entry name" value="RecX"/>
    <property type="match status" value="1"/>
</dbReference>
<dbReference type="RefSeq" id="WP_342022102.1">
    <property type="nucleotide sequence ID" value="NZ_CP151657.1"/>
</dbReference>
<evidence type="ECO:0000256" key="5">
    <source>
        <dbReference type="HAMAP-Rule" id="MF_01114"/>
    </source>
</evidence>
<dbReference type="EMBL" id="CP151657">
    <property type="protein sequence ID" value="WZP14452.1"/>
    <property type="molecule type" value="Genomic_DNA"/>
</dbReference>
<dbReference type="InterPro" id="IPR053925">
    <property type="entry name" value="RecX_HTH_3rd"/>
</dbReference>
<evidence type="ECO:0000259" key="9">
    <source>
        <dbReference type="Pfam" id="PF21982"/>
    </source>
</evidence>
<comment type="subcellular location">
    <subcellularLocation>
        <location evidence="1 5">Cytoplasm</location>
    </subcellularLocation>
</comment>
<comment type="function">
    <text evidence="5">Modulates RecA activity.</text>
</comment>
<feature type="region of interest" description="Disordered" evidence="6">
    <location>
        <begin position="1"/>
        <end position="28"/>
    </location>
</feature>
<dbReference type="InterPro" id="IPR036388">
    <property type="entry name" value="WH-like_DNA-bd_sf"/>
</dbReference>
<dbReference type="Pfam" id="PF21982">
    <property type="entry name" value="RecX_HTH1"/>
    <property type="match status" value="1"/>
</dbReference>
<reference evidence="10 11" key="1">
    <citation type="submission" date="2024-04" db="EMBL/GenBank/DDBJ databases">
        <title>Arthrobacter sp. from Plains bison fecal sample.</title>
        <authorList>
            <person name="Ruzzini A."/>
        </authorList>
    </citation>
    <scope>NUCLEOTIDE SEQUENCE [LARGE SCALE GENOMIC DNA]</scope>
    <source>
        <strain evidence="10 11">EINP1</strain>
    </source>
</reference>
<feature type="domain" description="RecX first three-helical" evidence="9">
    <location>
        <begin position="32"/>
        <end position="70"/>
    </location>
</feature>
<evidence type="ECO:0000256" key="3">
    <source>
        <dbReference type="ARBA" id="ARBA00018111"/>
    </source>
</evidence>
<dbReference type="InterPro" id="IPR053924">
    <property type="entry name" value="RecX_HTH_2nd"/>
</dbReference>
<keyword evidence="11" id="KW-1185">Reference proteome</keyword>
<sequence length="195" mass="21439">MDTQSDGFSGPEASSGKPAAARTREADPYATARNIVLRQLTNSPKSRRQLAVKLAEKDIPDEVVQAVLDRFEEVQLVDDADFAHRWVASRSQSKGLARGALRRELADKGIAGELAEEALEQVTDEDELAAARALAQRKLQPSVDLTDRSARDKQVRRLVSMLARKGYSPSVGYRVVNEVIGDSLDQQPEDAWAEP</sequence>
<protein>
    <recommendedName>
        <fullName evidence="3 5">Regulatory protein RecX</fullName>
    </recommendedName>
</protein>
<evidence type="ECO:0000256" key="1">
    <source>
        <dbReference type="ARBA" id="ARBA00004496"/>
    </source>
</evidence>
<evidence type="ECO:0000259" key="7">
    <source>
        <dbReference type="Pfam" id="PF02631"/>
    </source>
</evidence>
<dbReference type="Gene3D" id="1.10.10.10">
    <property type="entry name" value="Winged helix-like DNA-binding domain superfamily/Winged helix DNA-binding domain"/>
    <property type="match status" value="3"/>
</dbReference>
<evidence type="ECO:0000313" key="11">
    <source>
        <dbReference type="Proteomes" id="UP001448858"/>
    </source>
</evidence>
<gene>
    <name evidence="5" type="primary">recX</name>
    <name evidence="10" type="ORF">AAE021_09510</name>
</gene>
<feature type="domain" description="RecX third three-helical" evidence="8">
    <location>
        <begin position="125"/>
        <end position="175"/>
    </location>
</feature>
<dbReference type="Pfam" id="PF02631">
    <property type="entry name" value="RecX_HTH2"/>
    <property type="match status" value="1"/>
</dbReference>
<feature type="domain" description="RecX second three-helical" evidence="7">
    <location>
        <begin position="78"/>
        <end position="119"/>
    </location>
</feature>
<dbReference type="InterPro" id="IPR003783">
    <property type="entry name" value="Regulatory_RecX"/>
</dbReference>
<proteinExistence type="inferred from homology"/>
<evidence type="ECO:0000256" key="2">
    <source>
        <dbReference type="ARBA" id="ARBA00009695"/>
    </source>
</evidence>
<name>A0ABZ2ZQM5_9MICC</name>
<dbReference type="PANTHER" id="PTHR33602:SF1">
    <property type="entry name" value="REGULATORY PROTEIN RECX FAMILY PROTEIN"/>
    <property type="match status" value="1"/>
</dbReference>
<accession>A0ABZ2ZQM5</accession>
<dbReference type="PANTHER" id="PTHR33602">
    <property type="entry name" value="REGULATORY PROTEIN RECX FAMILY PROTEIN"/>
    <property type="match status" value="1"/>
</dbReference>
<comment type="similarity">
    <text evidence="2 5">Belongs to the RecX family.</text>
</comment>
<evidence type="ECO:0000259" key="8">
    <source>
        <dbReference type="Pfam" id="PF21981"/>
    </source>
</evidence>
<dbReference type="InterPro" id="IPR053926">
    <property type="entry name" value="RecX_HTH_1st"/>
</dbReference>
<evidence type="ECO:0000256" key="6">
    <source>
        <dbReference type="SAM" id="MobiDB-lite"/>
    </source>
</evidence>
<evidence type="ECO:0000313" key="10">
    <source>
        <dbReference type="EMBL" id="WZP14452.1"/>
    </source>
</evidence>
<dbReference type="Pfam" id="PF21981">
    <property type="entry name" value="RecX_HTH3"/>
    <property type="match status" value="1"/>
</dbReference>
<organism evidence="10 11">
    <name type="scientific">Arthrobacter citreus</name>
    <dbReference type="NCBI Taxonomy" id="1670"/>
    <lineage>
        <taxon>Bacteria</taxon>
        <taxon>Bacillati</taxon>
        <taxon>Actinomycetota</taxon>
        <taxon>Actinomycetes</taxon>
        <taxon>Micrococcales</taxon>
        <taxon>Micrococcaceae</taxon>
        <taxon>Arthrobacter</taxon>
    </lineage>
</organism>
<keyword evidence="4 5" id="KW-0963">Cytoplasm</keyword>
<evidence type="ECO:0000256" key="4">
    <source>
        <dbReference type="ARBA" id="ARBA00022490"/>
    </source>
</evidence>